<organism evidence="1 2">
    <name type="scientific">Sporisorium scitamineum</name>
    <dbReference type="NCBI Taxonomy" id="49012"/>
    <lineage>
        <taxon>Eukaryota</taxon>
        <taxon>Fungi</taxon>
        <taxon>Dikarya</taxon>
        <taxon>Basidiomycota</taxon>
        <taxon>Ustilaginomycotina</taxon>
        <taxon>Ustilaginomycetes</taxon>
        <taxon>Ustilaginales</taxon>
        <taxon>Ustilaginaceae</taxon>
        <taxon>Sporisorium</taxon>
    </lineage>
</organism>
<keyword evidence="2" id="KW-1185">Reference proteome</keyword>
<gene>
    <name evidence="1" type="primary">SSCI38690.1</name>
</gene>
<accession>A0A0F7SAC3</accession>
<dbReference type="Proteomes" id="UP000242770">
    <property type="component" value="Unassembled WGS sequence"/>
</dbReference>
<dbReference type="AlphaFoldDB" id="A0A0F7SAC3"/>
<protein>
    <submittedName>
        <fullName evidence="1">Uncharacterized protein</fullName>
    </submittedName>
</protein>
<reference evidence="2" key="1">
    <citation type="submission" date="2014-06" db="EMBL/GenBank/DDBJ databases">
        <authorList>
            <person name="Berkman P.J."/>
        </authorList>
    </citation>
    <scope>NUCLEOTIDE SEQUENCE [LARGE SCALE GENOMIC DNA]</scope>
</reference>
<dbReference type="EMBL" id="CCFA01002248">
    <property type="protein sequence ID" value="CDW97745.1"/>
    <property type="molecule type" value="Genomic_DNA"/>
</dbReference>
<evidence type="ECO:0000313" key="1">
    <source>
        <dbReference type="EMBL" id="CDW97745.1"/>
    </source>
</evidence>
<proteinExistence type="predicted"/>
<evidence type="ECO:0000313" key="2">
    <source>
        <dbReference type="Proteomes" id="UP000242770"/>
    </source>
</evidence>
<sequence length="51" mass="6215">MQDRGRLWDKVKQEYKSMVALLGYQQRLTDSMWQKFLLLKKKREKLDSPLS</sequence>
<name>A0A0F7SAC3_9BASI</name>